<accession>A0A084GBK1</accession>
<organism evidence="9 10">
    <name type="scientific">Pseudallescheria apiosperma</name>
    <name type="common">Scedosporium apiospermum</name>
    <dbReference type="NCBI Taxonomy" id="563466"/>
    <lineage>
        <taxon>Eukaryota</taxon>
        <taxon>Fungi</taxon>
        <taxon>Dikarya</taxon>
        <taxon>Ascomycota</taxon>
        <taxon>Pezizomycotina</taxon>
        <taxon>Sordariomycetes</taxon>
        <taxon>Hypocreomycetidae</taxon>
        <taxon>Microascales</taxon>
        <taxon>Microascaceae</taxon>
        <taxon>Scedosporium</taxon>
    </lineage>
</organism>
<protein>
    <recommendedName>
        <fullName evidence="7">Phosphate transporter</fullName>
    </recommendedName>
</protein>
<evidence type="ECO:0000256" key="1">
    <source>
        <dbReference type="ARBA" id="ARBA00004141"/>
    </source>
</evidence>
<proteinExistence type="inferred from homology"/>
<dbReference type="Pfam" id="PF01384">
    <property type="entry name" value="PHO4"/>
    <property type="match status" value="1"/>
</dbReference>
<dbReference type="HOGENOM" id="CLU_015355_3_0_1"/>
<keyword evidence="4 7" id="KW-0812">Transmembrane</keyword>
<feature type="transmembrane region" description="Helical" evidence="7">
    <location>
        <begin position="6"/>
        <end position="27"/>
    </location>
</feature>
<dbReference type="GO" id="GO:0005315">
    <property type="term" value="F:phosphate transmembrane transporter activity"/>
    <property type="evidence" value="ECO:0007669"/>
    <property type="project" value="InterPro"/>
</dbReference>
<evidence type="ECO:0000256" key="2">
    <source>
        <dbReference type="ARBA" id="ARBA00022448"/>
    </source>
</evidence>
<comment type="function">
    <text evidence="7">Sodium-phosphate symporter.</text>
</comment>
<dbReference type="InterPro" id="IPR001204">
    <property type="entry name" value="Phos_transporter"/>
</dbReference>
<keyword evidence="3 7" id="KW-0592">Phosphate transport</keyword>
<name>A0A084GBK1_PSEDA</name>
<feature type="transmembrane region" description="Helical" evidence="7">
    <location>
        <begin position="179"/>
        <end position="204"/>
    </location>
</feature>
<feature type="transmembrane region" description="Helical" evidence="7">
    <location>
        <begin position="465"/>
        <end position="486"/>
    </location>
</feature>
<comment type="similarity">
    <text evidence="7">Belongs to the inorganic phosphate transporter (PiT) (TC 2.A.20) family.</text>
</comment>
<dbReference type="Proteomes" id="UP000028545">
    <property type="component" value="Unassembled WGS sequence"/>
</dbReference>
<evidence type="ECO:0000256" key="6">
    <source>
        <dbReference type="ARBA" id="ARBA00023136"/>
    </source>
</evidence>
<evidence type="ECO:0000256" key="4">
    <source>
        <dbReference type="ARBA" id="ARBA00022692"/>
    </source>
</evidence>
<dbReference type="OMA" id="TLKWYHV"/>
<evidence type="ECO:0000313" key="9">
    <source>
        <dbReference type="EMBL" id="KEZ44713.1"/>
    </source>
</evidence>
<dbReference type="GO" id="GO:0035435">
    <property type="term" value="P:phosphate ion transmembrane transport"/>
    <property type="evidence" value="ECO:0007669"/>
    <property type="project" value="TreeGrafter"/>
</dbReference>
<feature type="compositionally biased region" description="Polar residues" evidence="8">
    <location>
        <begin position="343"/>
        <end position="355"/>
    </location>
</feature>
<dbReference type="EMBL" id="JOWA01000087">
    <property type="protein sequence ID" value="KEZ44713.1"/>
    <property type="molecule type" value="Genomic_DNA"/>
</dbReference>
<dbReference type="VEuPathDB" id="FungiDB:SAPIO_CDS2799"/>
<feature type="region of interest" description="Disordered" evidence="8">
    <location>
        <begin position="343"/>
        <end position="362"/>
    </location>
</feature>
<feature type="transmembrane region" description="Helical" evidence="7">
    <location>
        <begin position="555"/>
        <end position="579"/>
    </location>
</feature>
<reference evidence="9 10" key="1">
    <citation type="journal article" date="2014" name="Genome Announc.">
        <title>Draft genome sequence of the pathogenic fungus Scedosporium apiospermum.</title>
        <authorList>
            <person name="Vandeputte P."/>
            <person name="Ghamrawi S."/>
            <person name="Rechenmann M."/>
            <person name="Iltis A."/>
            <person name="Giraud S."/>
            <person name="Fleury M."/>
            <person name="Thornton C."/>
            <person name="Delhaes L."/>
            <person name="Meyer W."/>
            <person name="Papon N."/>
            <person name="Bouchara J.P."/>
        </authorList>
    </citation>
    <scope>NUCLEOTIDE SEQUENCE [LARGE SCALE GENOMIC DNA]</scope>
    <source>
        <strain evidence="9 10">IHEM 14462</strain>
    </source>
</reference>
<dbReference type="KEGG" id="sapo:SAPIO_CDS2799"/>
<dbReference type="OrthoDB" id="260807at2759"/>
<evidence type="ECO:0000256" key="8">
    <source>
        <dbReference type="SAM" id="MobiDB-lite"/>
    </source>
</evidence>
<comment type="subcellular location">
    <subcellularLocation>
        <location evidence="1 7">Membrane</location>
        <topology evidence="1 7">Multi-pass membrane protein</topology>
    </subcellularLocation>
</comment>
<evidence type="ECO:0000256" key="7">
    <source>
        <dbReference type="RuleBase" id="RU363058"/>
    </source>
</evidence>
<keyword evidence="6 7" id="KW-0472">Membrane</keyword>
<dbReference type="AlphaFoldDB" id="A0A084GBK1"/>
<feature type="transmembrane region" description="Helical" evidence="7">
    <location>
        <begin position="119"/>
        <end position="140"/>
    </location>
</feature>
<dbReference type="GO" id="GO:0016020">
    <property type="term" value="C:membrane"/>
    <property type="evidence" value="ECO:0007669"/>
    <property type="project" value="UniProtKB-SubCell"/>
</dbReference>
<feature type="transmembrane region" description="Helical" evidence="7">
    <location>
        <begin position="87"/>
        <end position="107"/>
    </location>
</feature>
<evidence type="ECO:0000256" key="5">
    <source>
        <dbReference type="ARBA" id="ARBA00022989"/>
    </source>
</evidence>
<feature type="transmembrane region" description="Helical" evidence="7">
    <location>
        <begin position="419"/>
        <end position="437"/>
    </location>
</feature>
<feature type="transmembrane region" description="Helical" evidence="7">
    <location>
        <begin position="216"/>
        <end position="241"/>
    </location>
</feature>
<evidence type="ECO:0000313" key="10">
    <source>
        <dbReference type="Proteomes" id="UP000028545"/>
    </source>
</evidence>
<keyword evidence="2 7" id="KW-0813">Transport</keyword>
<keyword evidence="10" id="KW-1185">Reference proteome</keyword>
<dbReference type="PANTHER" id="PTHR11101">
    <property type="entry name" value="PHOSPHATE TRANSPORTER"/>
    <property type="match status" value="1"/>
</dbReference>
<feature type="transmembrane region" description="Helical" evidence="7">
    <location>
        <begin position="146"/>
        <end position="167"/>
    </location>
</feature>
<gene>
    <name evidence="9" type="ORF">SAPIO_CDS2799</name>
</gene>
<dbReference type="PANTHER" id="PTHR11101:SF80">
    <property type="entry name" value="PHOSPHATE TRANSPORTER"/>
    <property type="match status" value="1"/>
</dbReference>
<evidence type="ECO:0000256" key="3">
    <source>
        <dbReference type="ARBA" id="ARBA00022592"/>
    </source>
</evidence>
<dbReference type="GeneID" id="27721871"/>
<keyword evidence="5 7" id="KW-1133">Transmembrane helix</keyword>
<sequence>MAALSQYNYIFFITAILAFLDAWNIGANDVANSFASSISSRCLTMKQAVLVASITELAGSISVGSRVADTIRTRVIDPSLYAETPSVLLLAMMCTVFGSAVFLTIATRYGLPVSTTHSTIGGLVGAATASVGISKINWGVSGVSQVFLAWIIAPGIAGFLGAILFLFTKMAVLARKQAVRNALFSIPVYTFITVGALTMLVAWKGVQVVEEPSTELMIILVFTIAGGAAIIVALFLLPYLWRRIMSEDWPLKWYMIWQGPFLLKRPQPPPTPPGFNKLKIKNYYQGHLTPEELFYVRASDTLLKSVQTSPDGSCPIFLDNDDDFVLPPPAQAVPSMHGAIVAPSSSSTRCQTPNNDLIPPRPPGHWTTPKVFLWKINRILLHGLEQDVVRLQKINSVLTWDIATMHSKAQRFDNRAEHAYSFLQVITAAAASFVHGANDVSNSAAPLSTAYEVWLHNEVPMKVGVPIWILCLGGGAIVLGLLTYGYHVMRNLGNRLTLISPSRGFCMELSTAITVLMATRLALPVSTTQCITGATVGVGLANGDWRSINPRLVAFIYFGWIITLPVTAFLSGSMMAIILNAPTWATGVVTPT</sequence>
<dbReference type="RefSeq" id="XP_016644512.1">
    <property type="nucleotide sequence ID" value="XM_016785730.1"/>
</dbReference>
<comment type="caution">
    <text evidence="9">The sequence shown here is derived from an EMBL/GenBank/DDBJ whole genome shotgun (WGS) entry which is preliminary data.</text>
</comment>